<name>A0A4D7C6S5_9SPHN</name>
<keyword evidence="4 8" id="KW-0378">Hydrolase</keyword>
<dbReference type="InterPro" id="IPR029058">
    <property type="entry name" value="AB_hydrolase_fold"/>
</dbReference>
<accession>A0A4D7C6S5</accession>
<evidence type="ECO:0000313" key="10">
    <source>
        <dbReference type="Proteomes" id="UP000298714"/>
    </source>
</evidence>
<evidence type="ECO:0000256" key="3">
    <source>
        <dbReference type="ARBA" id="ARBA00022487"/>
    </source>
</evidence>
<feature type="active site" description="Charge relay system" evidence="7">
    <location>
        <position position="225"/>
    </location>
</feature>
<evidence type="ECO:0000256" key="8">
    <source>
        <dbReference type="RuleBase" id="RU363068"/>
    </source>
</evidence>
<dbReference type="Gene3D" id="3.40.50.1820">
    <property type="entry name" value="alpha/beta hydrolase"/>
    <property type="match status" value="1"/>
</dbReference>
<evidence type="ECO:0000256" key="7">
    <source>
        <dbReference type="PIRSR" id="PIRSR614186-1"/>
    </source>
</evidence>
<dbReference type="FunFam" id="3.40.50.1820:FF:000002">
    <property type="entry name" value="S-formylglutathione hydrolase"/>
    <property type="match status" value="1"/>
</dbReference>
<dbReference type="Pfam" id="PF00756">
    <property type="entry name" value="Esterase"/>
    <property type="match status" value="1"/>
</dbReference>
<evidence type="ECO:0000256" key="5">
    <source>
        <dbReference type="ARBA" id="ARBA00047590"/>
    </source>
</evidence>
<dbReference type="GO" id="GO:0005829">
    <property type="term" value="C:cytosol"/>
    <property type="evidence" value="ECO:0007669"/>
    <property type="project" value="TreeGrafter"/>
</dbReference>
<dbReference type="GO" id="GO:0052689">
    <property type="term" value="F:carboxylic ester hydrolase activity"/>
    <property type="evidence" value="ECO:0007669"/>
    <property type="project" value="UniProtKB-KW"/>
</dbReference>
<proteinExistence type="inferred from homology"/>
<dbReference type="NCBIfam" id="TIGR02821">
    <property type="entry name" value="fghA_ester_D"/>
    <property type="match status" value="1"/>
</dbReference>
<evidence type="ECO:0000256" key="1">
    <source>
        <dbReference type="ARBA" id="ARBA00005622"/>
    </source>
</evidence>
<feature type="active site" description="Charge relay system" evidence="7">
    <location>
        <position position="258"/>
    </location>
</feature>
<feature type="active site" description="Charge relay system" evidence="7">
    <location>
        <position position="146"/>
    </location>
</feature>
<dbReference type="KEGG" id="hgn:E6W36_00945"/>
<keyword evidence="10" id="KW-1185">Reference proteome</keyword>
<sequence length="282" mass="30650">MALEIVSRHGCFGGTVTYYRHASSATGTLMRFSAFVPANVQNAPLLWFLSGLTCTEDNFTVKGGAYRQAAALGLVIVAPDTSPRGADVPDDPAYDFGQGAGFYINATQAPWATHFQMERYIAQELPQVVAAELPVDMRRQGLFGHSMGGHGALTLALKYPQQFTSISAFAPIAAPTQVPWGRKAFTSYLGSDEAAWQDHDACVLMRRSGDRRAMPAILLDQGADDPFLHEQLRPELFEAACAAVGQGLILRRQAGYDHGYFFVSTFIDDHLRHHAAILGGQS</sequence>
<dbReference type="Proteomes" id="UP000298714">
    <property type="component" value="Chromosome"/>
</dbReference>
<dbReference type="GO" id="GO:0046294">
    <property type="term" value="P:formaldehyde catabolic process"/>
    <property type="evidence" value="ECO:0007669"/>
    <property type="project" value="InterPro"/>
</dbReference>
<evidence type="ECO:0000256" key="4">
    <source>
        <dbReference type="ARBA" id="ARBA00022801"/>
    </source>
</evidence>
<dbReference type="EC" id="3.1.2.12" evidence="2 6"/>
<comment type="similarity">
    <text evidence="1 8">Belongs to the esterase D family.</text>
</comment>
<dbReference type="PANTHER" id="PTHR10061">
    <property type="entry name" value="S-FORMYLGLUTATHIONE HYDROLASE"/>
    <property type="match status" value="1"/>
</dbReference>
<comment type="catalytic activity">
    <reaction evidence="5 8">
        <text>S-formylglutathione + H2O = formate + glutathione + H(+)</text>
        <dbReference type="Rhea" id="RHEA:14961"/>
        <dbReference type="ChEBI" id="CHEBI:15377"/>
        <dbReference type="ChEBI" id="CHEBI:15378"/>
        <dbReference type="ChEBI" id="CHEBI:15740"/>
        <dbReference type="ChEBI" id="CHEBI:57688"/>
        <dbReference type="ChEBI" id="CHEBI:57925"/>
        <dbReference type="EC" id="3.1.2.12"/>
    </reaction>
</comment>
<keyword evidence="3 8" id="KW-0719">Serine esterase</keyword>
<evidence type="ECO:0000256" key="6">
    <source>
        <dbReference type="NCBIfam" id="TIGR02821"/>
    </source>
</evidence>
<reference evidence="10" key="1">
    <citation type="submission" date="2019-04" db="EMBL/GenBank/DDBJ databases">
        <title>Complete genome sequence of Sphingomonas sp. W1-2-3.</title>
        <authorList>
            <person name="Im W.T."/>
        </authorList>
    </citation>
    <scope>NUCLEOTIDE SEQUENCE [LARGE SCALE GENOMIC DNA]</scope>
    <source>
        <strain evidence="10">W1-2-3</strain>
    </source>
</reference>
<evidence type="ECO:0000313" key="9">
    <source>
        <dbReference type="EMBL" id="QCI78718.1"/>
    </source>
</evidence>
<evidence type="ECO:0000256" key="2">
    <source>
        <dbReference type="ARBA" id="ARBA00012479"/>
    </source>
</evidence>
<protein>
    <recommendedName>
        <fullName evidence="2 6">S-formylglutathione hydrolase</fullName>
        <ecNumber evidence="2 6">3.1.2.12</ecNumber>
    </recommendedName>
</protein>
<dbReference type="InterPro" id="IPR000801">
    <property type="entry name" value="Esterase-like"/>
</dbReference>
<organism evidence="9 10">
    <name type="scientific">Hankyongella ginsenosidimutans</name>
    <dbReference type="NCBI Taxonomy" id="1763828"/>
    <lineage>
        <taxon>Bacteria</taxon>
        <taxon>Pseudomonadati</taxon>
        <taxon>Pseudomonadota</taxon>
        <taxon>Alphaproteobacteria</taxon>
        <taxon>Sphingomonadales</taxon>
        <taxon>Sphingomonadaceae</taxon>
        <taxon>Hankyongella</taxon>
    </lineage>
</organism>
<comment type="function">
    <text evidence="8">Serine hydrolase involved in the detoxification of formaldehyde.</text>
</comment>
<dbReference type="AlphaFoldDB" id="A0A4D7C6S5"/>
<dbReference type="InterPro" id="IPR014186">
    <property type="entry name" value="S-formylglutathione_hydrol"/>
</dbReference>
<dbReference type="GO" id="GO:0018738">
    <property type="term" value="F:S-formylglutathione hydrolase activity"/>
    <property type="evidence" value="ECO:0007669"/>
    <property type="project" value="UniProtKB-UniRule"/>
</dbReference>
<gene>
    <name evidence="9" type="primary">fghA</name>
    <name evidence="9" type="ORF">E6W36_00945</name>
</gene>
<dbReference type="EMBL" id="CP039704">
    <property type="protein sequence ID" value="QCI78718.1"/>
    <property type="molecule type" value="Genomic_DNA"/>
</dbReference>
<dbReference type="SUPFAM" id="SSF53474">
    <property type="entry name" value="alpha/beta-Hydrolases"/>
    <property type="match status" value="1"/>
</dbReference>
<dbReference type="PANTHER" id="PTHR10061:SF0">
    <property type="entry name" value="S-FORMYLGLUTATHIONE HYDROLASE"/>
    <property type="match status" value="1"/>
</dbReference>